<reference evidence="1" key="1">
    <citation type="journal article" date="2021" name="Genome Biol. Evol.">
        <title>A High-Quality Reference Genome for a Parasitic Bivalve with Doubly Uniparental Inheritance (Bivalvia: Unionida).</title>
        <authorList>
            <person name="Smith C.H."/>
        </authorList>
    </citation>
    <scope>NUCLEOTIDE SEQUENCE</scope>
    <source>
        <strain evidence="1">CHS0354</strain>
    </source>
</reference>
<gene>
    <name evidence="1" type="ORF">CHS0354_025147</name>
</gene>
<comment type="caution">
    <text evidence="1">The sequence shown here is derived from an EMBL/GenBank/DDBJ whole genome shotgun (WGS) entry which is preliminary data.</text>
</comment>
<sequence>MTPQLCHKGISELMTRKIFEASNDGWTMLKTAYFQSDTYTDKKSNKFCNTK</sequence>
<protein>
    <submittedName>
        <fullName evidence="1">Uncharacterized protein</fullName>
    </submittedName>
</protein>
<reference evidence="1" key="3">
    <citation type="submission" date="2023-05" db="EMBL/GenBank/DDBJ databases">
        <authorList>
            <person name="Smith C.H."/>
        </authorList>
    </citation>
    <scope>NUCLEOTIDE SEQUENCE</scope>
    <source>
        <strain evidence="1">CHS0354</strain>
        <tissue evidence="1">Mantle</tissue>
    </source>
</reference>
<dbReference type="Proteomes" id="UP001195483">
    <property type="component" value="Unassembled WGS sequence"/>
</dbReference>
<feature type="non-terminal residue" evidence="1">
    <location>
        <position position="51"/>
    </location>
</feature>
<dbReference type="EMBL" id="JAEAOA010001501">
    <property type="protein sequence ID" value="KAK3580805.1"/>
    <property type="molecule type" value="Genomic_DNA"/>
</dbReference>
<reference evidence="1" key="2">
    <citation type="journal article" date="2021" name="Genome Biol. Evol.">
        <title>Developing a high-quality reference genome for a parasitic bivalve with doubly uniparental inheritance (Bivalvia: Unionida).</title>
        <authorList>
            <person name="Smith C.H."/>
        </authorList>
    </citation>
    <scope>NUCLEOTIDE SEQUENCE</scope>
    <source>
        <strain evidence="1">CHS0354</strain>
        <tissue evidence="1">Mantle</tissue>
    </source>
</reference>
<keyword evidence="2" id="KW-1185">Reference proteome</keyword>
<dbReference type="AlphaFoldDB" id="A0AAE0RWH1"/>
<name>A0AAE0RWH1_9BIVA</name>
<evidence type="ECO:0000313" key="2">
    <source>
        <dbReference type="Proteomes" id="UP001195483"/>
    </source>
</evidence>
<proteinExistence type="predicted"/>
<organism evidence="1 2">
    <name type="scientific">Potamilus streckersoni</name>
    <dbReference type="NCBI Taxonomy" id="2493646"/>
    <lineage>
        <taxon>Eukaryota</taxon>
        <taxon>Metazoa</taxon>
        <taxon>Spiralia</taxon>
        <taxon>Lophotrochozoa</taxon>
        <taxon>Mollusca</taxon>
        <taxon>Bivalvia</taxon>
        <taxon>Autobranchia</taxon>
        <taxon>Heteroconchia</taxon>
        <taxon>Palaeoheterodonta</taxon>
        <taxon>Unionida</taxon>
        <taxon>Unionoidea</taxon>
        <taxon>Unionidae</taxon>
        <taxon>Ambleminae</taxon>
        <taxon>Lampsilini</taxon>
        <taxon>Potamilus</taxon>
    </lineage>
</organism>
<accession>A0AAE0RWH1</accession>
<evidence type="ECO:0000313" key="1">
    <source>
        <dbReference type="EMBL" id="KAK3580805.1"/>
    </source>
</evidence>